<dbReference type="GO" id="GO:0016020">
    <property type="term" value="C:membrane"/>
    <property type="evidence" value="ECO:0007669"/>
    <property type="project" value="UniProtKB-SubCell"/>
</dbReference>
<accession>A0A1I5MGI8</accession>
<proteinExistence type="predicted"/>
<feature type="transmembrane region" description="Helical" evidence="2">
    <location>
        <begin position="51"/>
        <end position="69"/>
    </location>
</feature>
<evidence type="ECO:0000313" key="5">
    <source>
        <dbReference type="Proteomes" id="UP000199236"/>
    </source>
</evidence>
<keyword evidence="2" id="KW-0812">Transmembrane</keyword>
<dbReference type="EMBL" id="FOVR01000021">
    <property type="protein sequence ID" value="SFP08704.1"/>
    <property type="molecule type" value="Genomic_DNA"/>
</dbReference>
<evidence type="ECO:0000256" key="3">
    <source>
        <dbReference type="SAM" id="SignalP"/>
    </source>
</evidence>
<keyword evidence="2" id="KW-1133">Transmembrane helix</keyword>
<dbReference type="InterPro" id="IPR007039">
    <property type="entry name" value="TrbC/VirB2"/>
</dbReference>
<feature type="chain" id="PRO_5011624802" evidence="3">
    <location>
        <begin position="30"/>
        <end position="103"/>
    </location>
</feature>
<keyword evidence="5" id="KW-1185">Reference proteome</keyword>
<dbReference type="Proteomes" id="UP000199236">
    <property type="component" value="Unassembled WGS sequence"/>
</dbReference>
<reference evidence="4 5" key="1">
    <citation type="submission" date="2016-10" db="EMBL/GenBank/DDBJ databases">
        <authorList>
            <person name="de Groot N.N."/>
        </authorList>
    </citation>
    <scope>NUCLEOTIDE SEQUENCE [LARGE SCALE GENOMIC DNA]</scope>
    <source>
        <strain evidence="4 5">CGMCC 1.9157</strain>
    </source>
</reference>
<feature type="signal peptide" evidence="3">
    <location>
        <begin position="1"/>
        <end position="29"/>
    </location>
</feature>
<protein>
    <submittedName>
        <fullName evidence="4">TrbC/VIRB2 family protein</fullName>
    </submittedName>
</protein>
<keyword evidence="2" id="KW-0472">Membrane</keyword>
<dbReference type="Pfam" id="PF04956">
    <property type="entry name" value="TrbC"/>
    <property type="match status" value="1"/>
</dbReference>
<evidence type="ECO:0000256" key="2">
    <source>
        <dbReference type="SAM" id="Phobius"/>
    </source>
</evidence>
<gene>
    <name evidence="4" type="ORF">SAMN04488056_12131</name>
</gene>
<feature type="transmembrane region" description="Helical" evidence="2">
    <location>
        <begin position="81"/>
        <end position="101"/>
    </location>
</feature>
<sequence length="103" mass="10659">MSRIYIRKSKTRLPLALAGMALGSSSALAGSDWASPATSLAESLQSGTVSIATAIIGFGLILYGIYIIISGHFDIRRVLTYVLGGALIMVGPSILTTLLSATS</sequence>
<evidence type="ECO:0000256" key="1">
    <source>
        <dbReference type="ARBA" id="ARBA00004141"/>
    </source>
</evidence>
<dbReference type="AlphaFoldDB" id="A0A1I5MGI8"/>
<organism evidence="4 5">
    <name type="scientific">Cohaesibacter marisflavi</name>
    <dbReference type="NCBI Taxonomy" id="655353"/>
    <lineage>
        <taxon>Bacteria</taxon>
        <taxon>Pseudomonadati</taxon>
        <taxon>Pseudomonadota</taxon>
        <taxon>Alphaproteobacteria</taxon>
        <taxon>Hyphomicrobiales</taxon>
        <taxon>Cohaesibacteraceae</taxon>
    </lineage>
</organism>
<keyword evidence="3" id="KW-0732">Signal</keyword>
<dbReference type="RefSeq" id="WP_090075548.1">
    <property type="nucleotide sequence ID" value="NZ_FOVR01000021.1"/>
</dbReference>
<name>A0A1I5MGI8_9HYPH</name>
<dbReference type="OrthoDB" id="9869943at2"/>
<evidence type="ECO:0000313" key="4">
    <source>
        <dbReference type="EMBL" id="SFP08704.1"/>
    </source>
</evidence>
<dbReference type="STRING" id="655353.SAMN04488056_12131"/>
<comment type="subcellular location">
    <subcellularLocation>
        <location evidence="1">Membrane</location>
        <topology evidence="1">Multi-pass membrane protein</topology>
    </subcellularLocation>
</comment>